<dbReference type="EMBL" id="QXFU01004100">
    <property type="protein sequence ID" value="KAE8970718.1"/>
    <property type="molecule type" value="Genomic_DNA"/>
</dbReference>
<dbReference type="Proteomes" id="UP000435112">
    <property type="component" value="Unassembled WGS sequence"/>
</dbReference>
<evidence type="ECO:0000313" key="2">
    <source>
        <dbReference type="EMBL" id="KAE8968328.1"/>
    </source>
</evidence>
<dbReference type="Proteomes" id="UP000434957">
    <property type="component" value="Unassembled WGS sequence"/>
</dbReference>
<accession>A0A6A4EX57</accession>
<gene>
    <name evidence="2" type="ORF">PR001_g27827</name>
    <name evidence="3" type="ORF">PR002_g27028</name>
    <name evidence="4" type="ORF">PR003_g15699</name>
</gene>
<sequence length="128" mass="14100">MNTRVEEFGARVVPAFTAGSDSQLITMAILARADGVVLPPHFVFKGQPGEDVEKEVQSYVPHHMATSSVQENAWFDERVMLEWIETSYQPNVSGYSVLLLDILELHKMASVQDALGDIGTSVHYVPPG</sequence>
<keyword evidence="6" id="KW-1185">Reference proteome</keyword>
<name>A0A6A4EX57_9STRA</name>
<dbReference type="Proteomes" id="UP000429607">
    <property type="component" value="Unassembled WGS sequence"/>
</dbReference>
<reference evidence="4 6" key="1">
    <citation type="submission" date="2018-08" db="EMBL/GenBank/DDBJ databases">
        <title>Genomic investigation of the strawberry pathogen Phytophthora fragariae indicates pathogenicity is determined by transcriptional variation in three key races.</title>
        <authorList>
            <person name="Adams T.M."/>
            <person name="Armitage A.D."/>
            <person name="Sobczyk M.K."/>
            <person name="Bates H.J."/>
            <person name="Dunwell J.M."/>
            <person name="Nellist C.F."/>
            <person name="Harrison R.J."/>
        </authorList>
    </citation>
    <scope>NUCLEOTIDE SEQUENCE [LARGE SCALE GENOMIC DNA]</scope>
    <source>
        <strain evidence="2 5">SCRP249</strain>
        <strain evidence="3 7">SCRP324</strain>
        <strain evidence="4 6">SCRP333</strain>
    </source>
</reference>
<evidence type="ECO:0000313" key="6">
    <source>
        <dbReference type="Proteomes" id="UP000434957"/>
    </source>
</evidence>
<protein>
    <recommendedName>
        <fullName evidence="1">DDE-1 domain-containing protein</fullName>
    </recommendedName>
</protein>
<dbReference type="Pfam" id="PF03184">
    <property type="entry name" value="DDE_1"/>
    <property type="match status" value="1"/>
</dbReference>
<evidence type="ECO:0000313" key="3">
    <source>
        <dbReference type="EMBL" id="KAE8970718.1"/>
    </source>
</evidence>
<evidence type="ECO:0000259" key="1">
    <source>
        <dbReference type="Pfam" id="PF03184"/>
    </source>
</evidence>
<dbReference type="AlphaFoldDB" id="A0A6A4EX57"/>
<feature type="domain" description="DDE-1" evidence="1">
    <location>
        <begin position="25"/>
        <end position="127"/>
    </location>
</feature>
<dbReference type="InterPro" id="IPR004875">
    <property type="entry name" value="DDE_SF_endonuclease_dom"/>
</dbReference>
<comment type="caution">
    <text evidence="4">The sequence shown here is derived from an EMBL/GenBank/DDBJ whole genome shotgun (WGS) entry which is preliminary data.</text>
</comment>
<proteinExistence type="predicted"/>
<evidence type="ECO:0000313" key="5">
    <source>
        <dbReference type="Proteomes" id="UP000429607"/>
    </source>
</evidence>
<dbReference type="OrthoDB" id="92316at2759"/>
<evidence type="ECO:0000313" key="7">
    <source>
        <dbReference type="Proteomes" id="UP000435112"/>
    </source>
</evidence>
<organism evidence="4 6">
    <name type="scientific">Phytophthora rubi</name>
    <dbReference type="NCBI Taxonomy" id="129364"/>
    <lineage>
        <taxon>Eukaryota</taxon>
        <taxon>Sar</taxon>
        <taxon>Stramenopiles</taxon>
        <taxon>Oomycota</taxon>
        <taxon>Peronosporomycetes</taxon>
        <taxon>Peronosporales</taxon>
        <taxon>Peronosporaceae</taxon>
        <taxon>Phytophthora</taxon>
    </lineage>
</organism>
<dbReference type="GO" id="GO:0003676">
    <property type="term" value="F:nucleic acid binding"/>
    <property type="evidence" value="ECO:0007669"/>
    <property type="project" value="InterPro"/>
</dbReference>
<dbReference type="EMBL" id="QXFV01004683">
    <property type="protein sequence ID" value="KAE8968328.1"/>
    <property type="molecule type" value="Genomic_DNA"/>
</dbReference>
<dbReference type="EMBL" id="QXFT01001104">
    <property type="protein sequence ID" value="KAE9328791.1"/>
    <property type="molecule type" value="Genomic_DNA"/>
</dbReference>
<evidence type="ECO:0000313" key="4">
    <source>
        <dbReference type="EMBL" id="KAE9328791.1"/>
    </source>
</evidence>